<gene>
    <name evidence="1" type="ORF">QJS10_CPB20g01530</name>
</gene>
<reference evidence="1" key="1">
    <citation type="journal article" date="2023" name="Nat. Commun.">
        <title>Diploid and tetraploid genomes of Acorus and the evolution of monocots.</title>
        <authorList>
            <person name="Ma L."/>
            <person name="Liu K.W."/>
            <person name="Li Z."/>
            <person name="Hsiao Y.Y."/>
            <person name="Qi Y."/>
            <person name="Fu T."/>
            <person name="Tang G.D."/>
            <person name="Zhang D."/>
            <person name="Sun W.H."/>
            <person name="Liu D.K."/>
            <person name="Li Y."/>
            <person name="Chen G.Z."/>
            <person name="Liu X.D."/>
            <person name="Liao X.Y."/>
            <person name="Jiang Y.T."/>
            <person name="Yu X."/>
            <person name="Hao Y."/>
            <person name="Huang J."/>
            <person name="Zhao X.W."/>
            <person name="Ke S."/>
            <person name="Chen Y.Y."/>
            <person name="Wu W.L."/>
            <person name="Hsu J.L."/>
            <person name="Lin Y.F."/>
            <person name="Huang M.D."/>
            <person name="Li C.Y."/>
            <person name="Huang L."/>
            <person name="Wang Z.W."/>
            <person name="Zhao X."/>
            <person name="Zhong W.Y."/>
            <person name="Peng D.H."/>
            <person name="Ahmad S."/>
            <person name="Lan S."/>
            <person name="Zhang J.S."/>
            <person name="Tsai W.C."/>
            <person name="Van de Peer Y."/>
            <person name="Liu Z.J."/>
        </authorList>
    </citation>
    <scope>NUCLEOTIDE SEQUENCE</scope>
    <source>
        <strain evidence="1">CP</strain>
    </source>
</reference>
<reference evidence="1" key="2">
    <citation type="submission" date="2023-06" db="EMBL/GenBank/DDBJ databases">
        <authorList>
            <person name="Ma L."/>
            <person name="Liu K.-W."/>
            <person name="Li Z."/>
            <person name="Hsiao Y.-Y."/>
            <person name="Qi Y."/>
            <person name="Fu T."/>
            <person name="Tang G."/>
            <person name="Zhang D."/>
            <person name="Sun W.-H."/>
            <person name="Liu D.-K."/>
            <person name="Li Y."/>
            <person name="Chen G.-Z."/>
            <person name="Liu X.-D."/>
            <person name="Liao X.-Y."/>
            <person name="Jiang Y.-T."/>
            <person name="Yu X."/>
            <person name="Hao Y."/>
            <person name="Huang J."/>
            <person name="Zhao X.-W."/>
            <person name="Ke S."/>
            <person name="Chen Y.-Y."/>
            <person name="Wu W.-L."/>
            <person name="Hsu J.-L."/>
            <person name="Lin Y.-F."/>
            <person name="Huang M.-D."/>
            <person name="Li C.-Y."/>
            <person name="Huang L."/>
            <person name="Wang Z.-W."/>
            <person name="Zhao X."/>
            <person name="Zhong W.-Y."/>
            <person name="Peng D.-H."/>
            <person name="Ahmad S."/>
            <person name="Lan S."/>
            <person name="Zhang J.-S."/>
            <person name="Tsai W.-C."/>
            <person name="Van De Peer Y."/>
            <person name="Liu Z.-J."/>
        </authorList>
    </citation>
    <scope>NUCLEOTIDE SEQUENCE</scope>
    <source>
        <strain evidence="1">CP</strain>
        <tissue evidence="1">Leaves</tissue>
    </source>
</reference>
<sequence>MVVETADGIGICMGQGVGNCVNHGRISEGSCKRKTAKVPYNLNHFVSHIIDICNMGSCSKYS</sequence>
<accession>A0AAV9C9L9</accession>
<dbReference type="Proteomes" id="UP001180020">
    <property type="component" value="Unassembled WGS sequence"/>
</dbReference>
<dbReference type="AlphaFoldDB" id="A0AAV9C9L9"/>
<protein>
    <submittedName>
        <fullName evidence="1">Uncharacterized protein</fullName>
    </submittedName>
</protein>
<comment type="caution">
    <text evidence="1">The sequence shown here is derived from an EMBL/GenBank/DDBJ whole genome shotgun (WGS) entry which is preliminary data.</text>
</comment>
<proteinExistence type="predicted"/>
<keyword evidence="2" id="KW-1185">Reference proteome</keyword>
<evidence type="ECO:0000313" key="1">
    <source>
        <dbReference type="EMBL" id="KAK1284962.1"/>
    </source>
</evidence>
<dbReference type="EMBL" id="JAUJYO010000020">
    <property type="protein sequence ID" value="KAK1284962.1"/>
    <property type="molecule type" value="Genomic_DNA"/>
</dbReference>
<evidence type="ECO:0000313" key="2">
    <source>
        <dbReference type="Proteomes" id="UP001180020"/>
    </source>
</evidence>
<name>A0AAV9C9L9_ACOCL</name>
<organism evidence="1 2">
    <name type="scientific">Acorus calamus</name>
    <name type="common">Sweet flag</name>
    <dbReference type="NCBI Taxonomy" id="4465"/>
    <lineage>
        <taxon>Eukaryota</taxon>
        <taxon>Viridiplantae</taxon>
        <taxon>Streptophyta</taxon>
        <taxon>Embryophyta</taxon>
        <taxon>Tracheophyta</taxon>
        <taxon>Spermatophyta</taxon>
        <taxon>Magnoliopsida</taxon>
        <taxon>Liliopsida</taxon>
        <taxon>Acoraceae</taxon>
        <taxon>Acorus</taxon>
    </lineage>
</organism>